<dbReference type="AlphaFoldDB" id="A0A101XSX4"/>
<keyword evidence="3" id="KW-1185">Reference proteome</keyword>
<keyword evidence="1" id="KW-1133">Transmembrane helix</keyword>
<dbReference type="OrthoDB" id="2375575at2"/>
<feature type="transmembrane region" description="Helical" evidence="1">
    <location>
        <begin position="101"/>
        <end position="125"/>
    </location>
</feature>
<gene>
    <name evidence="2" type="ORF">ATW55_07380</name>
</gene>
<dbReference type="Pfam" id="PF04238">
    <property type="entry name" value="DUF420"/>
    <property type="match status" value="1"/>
</dbReference>
<organism evidence="2 3">
    <name type="scientific">Ferroacidibacillus organovorans</name>
    <dbReference type="NCBI Taxonomy" id="1765683"/>
    <lineage>
        <taxon>Bacteria</taxon>
        <taxon>Bacillati</taxon>
        <taxon>Bacillota</taxon>
        <taxon>Bacilli</taxon>
        <taxon>Bacillales</taxon>
        <taxon>Alicyclobacillaceae</taxon>
        <taxon>Ferroacidibacillus</taxon>
    </lineage>
</organism>
<reference evidence="2 3" key="1">
    <citation type="submission" date="2015-12" db="EMBL/GenBank/DDBJ databases">
        <title>Draft genome sequence of Acidibacillus ferrooxidans ITV001, isolated from a chalcopyrite acid mine drainage site in Brazil.</title>
        <authorList>
            <person name="Dall'Agnol H."/>
            <person name="Nancucheo I."/>
            <person name="Johnson B."/>
            <person name="Oliveira R."/>
            <person name="Leite L."/>
            <person name="Pylro V."/>
            <person name="Nunes G.L."/>
            <person name="Tzotzos G."/>
            <person name="Fernandes G.R."/>
            <person name="Dutra J."/>
            <person name="Orellana S.C."/>
            <person name="Oliveira G."/>
        </authorList>
    </citation>
    <scope>NUCLEOTIDE SEQUENCE [LARGE SCALE GENOMIC DNA]</scope>
    <source>
        <strain evidence="3">ITV01</strain>
    </source>
</reference>
<name>A0A101XSX4_9BACL</name>
<evidence type="ECO:0000313" key="3">
    <source>
        <dbReference type="Proteomes" id="UP000053557"/>
    </source>
</evidence>
<evidence type="ECO:0000256" key="1">
    <source>
        <dbReference type="SAM" id="Phobius"/>
    </source>
</evidence>
<evidence type="ECO:0000313" key="2">
    <source>
        <dbReference type="EMBL" id="KUO96914.1"/>
    </source>
</evidence>
<dbReference type="EMBL" id="LPVJ01000009">
    <property type="protein sequence ID" value="KUO96914.1"/>
    <property type="molecule type" value="Genomic_DNA"/>
</dbReference>
<protein>
    <recommendedName>
        <fullName evidence="4">DUF420 domain-containing protein</fullName>
    </recommendedName>
</protein>
<proteinExistence type="predicted"/>
<keyword evidence="1" id="KW-0812">Transmembrane</keyword>
<sequence length="143" mass="15746">MIISAVIAVFGWRQIRKKNREVHRRLMMTSSLFGAGFFISYAVATFVVGDTSYGGPSSLAVPYQIFLQIHVMLATIAAVMGVVTIVLALRSRFSTHRRIGPFTVVFWLVSAATGLVVYLMLFVIFPPGPTIKNLIHVLVSSKS</sequence>
<keyword evidence="1" id="KW-0472">Membrane</keyword>
<dbReference type="InterPro" id="IPR007352">
    <property type="entry name" value="DUF420"/>
</dbReference>
<accession>A0A101XSX4</accession>
<dbReference type="PANTHER" id="PTHR37692">
    <property type="entry name" value="HYPOTHETICAL MEMBRANE SPANNING PROTEIN"/>
    <property type="match status" value="1"/>
</dbReference>
<evidence type="ECO:0008006" key="4">
    <source>
        <dbReference type="Google" id="ProtNLM"/>
    </source>
</evidence>
<dbReference type="PANTHER" id="PTHR37692:SF1">
    <property type="entry name" value="DUF420 DOMAIN-CONTAINING PROTEIN"/>
    <property type="match status" value="1"/>
</dbReference>
<dbReference type="Proteomes" id="UP000053557">
    <property type="component" value="Unassembled WGS sequence"/>
</dbReference>
<feature type="transmembrane region" description="Helical" evidence="1">
    <location>
        <begin position="26"/>
        <end position="49"/>
    </location>
</feature>
<comment type="caution">
    <text evidence="2">The sequence shown here is derived from an EMBL/GenBank/DDBJ whole genome shotgun (WGS) entry which is preliminary data.</text>
</comment>
<feature type="transmembrane region" description="Helical" evidence="1">
    <location>
        <begin position="69"/>
        <end position="89"/>
    </location>
</feature>